<reference evidence="1 2" key="1">
    <citation type="submission" date="2016-03" db="EMBL/GenBank/DDBJ databases">
        <title>Whole genome sequencing of Grifola frondosa 9006-11.</title>
        <authorList>
            <person name="Min B."/>
            <person name="Park H."/>
            <person name="Kim J.-G."/>
            <person name="Cho H."/>
            <person name="Oh Y.-L."/>
            <person name="Kong W.-S."/>
            <person name="Choi I.-G."/>
        </authorList>
    </citation>
    <scope>NUCLEOTIDE SEQUENCE [LARGE SCALE GENOMIC DNA]</scope>
    <source>
        <strain evidence="1 2">9006-11</strain>
    </source>
</reference>
<dbReference type="AlphaFoldDB" id="A0A1C7LUU2"/>
<proteinExistence type="predicted"/>
<name>A0A1C7LUU2_GRIFR</name>
<organism evidence="1 2">
    <name type="scientific">Grifola frondosa</name>
    <name type="common">Maitake</name>
    <name type="synonym">Polyporus frondosus</name>
    <dbReference type="NCBI Taxonomy" id="5627"/>
    <lineage>
        <taxon>Eukaryota</taxon>
        <taxon>Fungi</taxon>
        <taxon>Dikarya</taxon>
        <taxon>Basidiomycota</taxon>
        <taxon>Agaricomycotina</taxon>
        <taxon>Agaricomycetes</taxon>
        <taxon>Polyporales</taxon>
        <taxon>Grifolaceae</taxon>
        <taxon>Grifola</taxon>
    </lineage>
</organism>
<comment type="caution">
    <text evidence="1">The sequence shown here is derived from an EMBL/GenBank/DDBJ whole genome shotgun (WGS) entry which is preliminary data.</text>
</comment>
<protein>
    <submittedName>
        <fullName evidence="1">Uncharacterized protein</fullName>
    </submittedName>
</protein>
<sequence length="150" mass="16344">MKYHKKPYFQSSSCWHFSCHETCASQNITIDDTNLTAISYNPQTCTGAGATVGWKSEVTNGAINGSIQFCNEPGATVTFTFIGVAVWILSPLWPYNLTFQAALDSNNVTSIEARMGSDKSSKHTTYFDFDDANSAAGYHDSTSTVLCEAL</sequence>
<accession>A0A1C7LUU2</accession>
<dbReference type="Proteomes" id="UP000092993">
    <property type="component" value="Unassembled WGS sequence"/>
</dbReference>
<dbReference type="OrthoDB" id="3004867at2759"/>
<dbReference type="EMBL" id="LUGG01000029">
    <property type="protein sequence ID" value="OBZ66614.1"/>
    <property type="molecule type" value="Genomic_DNA"/>
</dbReference>
<evidence type="ECO:0000313" key="1">
    <source>
        <dbReference type="EMBL" id="OBZ66614.1"/>
    </source>
</evidence>
<evidence type="ECO:0000313" key="2">
    <source>
        <dbReference type="Proteomes" id="UP000092993"/>
    </source>
</evidence>
<keyword evidence="2" id="KW-1185">Reference proteome</keyword>
<gene>
    <name evidence="1" type="ORF">A0H81_13476</name>
</gene>